<dbReference type="InterPro" id="IPR013321">
    <property type="entry name" value="Arc_rbn_hlx_hlx"/>
</dbReference>
<keyword evidence="3" id="KW-0238">DNA-binding</keyword>
<reference evidence="3" key="2">
    <citation type="journal article" date="2023" name="Front. Microbiol.">
        <title>Virotyping and genetic antimicrobial susceptibility testing of porcine ETEC/STEC strains and associated plasmid types.</title>
        <authorList>
            <person name="Vereecke N."/>
            <person name="Van Hoorde S."/>
            <person name="Sperling D."/>
            <person name="Theuns S."/>
            <person name="Devriendt B."/>
            <person name="Cox E."/>
        </authorList>
    </citation>
    <scope>NUCLEOTIDE SEQUENCE</scope>
    <source>
        <strain evidence="3">ETEC4085</strain>
    </source>
</reference>
<protein>
    <submittedName>
        <fullName evidence="3">Arc family DNA-binding protein</fullName>
    </submittedName>
    <submittedName>
        <fullName evidence="2">Transcriptional repressor</fullName>
    </submittedName>
</protein>
<evidence type="ECO:0000313" key="2">
    <source>
        <dbReference type="EMBL" id="GDH55278.1"/>
    </source>
</evidence>
<dbReference type="Gene3D" id="1.10.1220.10">
    <property type="entry name" value="Met repressor-like"/>
    <property type="match status" value="1"/>
</dbReference>
<sequence>MSREDPQLRIRLPVEVKEKIEISAKANKRSMNAEIVQRLDTSFLKDIHEDDVISAYEAKIIANNARHEISNIIFKRTFNEINKKITLGHTSFYINLNDLELESLADNDYQIIFEKTFNKLNELGYIICENSWDADGFGIEIPE</sequence>
<evidence type="ECO:0000313" key="4">
    <source>
        <dbReference type="Proteomes" id="UP000303027"/>
    </source>
</evidence>
<name>A0A2J1C6S0_ECOLX</name>
<proteinExistence type="predicted"/>
<dbReference type="Proteomes" id="UP000303027">
    <property type="component" value="Unassembled WGS sequence"/>
</dbReference>
<organism evidence="2 4">
    <name type="scientific">Escherichia coli</name>
    <dbReference type="NCBI Taxonomy" id="562"/>
    <lineage>
        <taxon>Bacteria</taxon>
        <taxon>Pseudomonadati</taxon>
        <taxon>Pseudomonadota</taxon>
        <taxon>Gammaproteobacteria</taxon>
        <taxon>Enterobacterales</taxon>
        <taxon>Enterobacteriaceae</taxon>
        <taxon>Escherichia</taxon>
    </lineage>
</organism>
<dbReference type="InterPro" id="IPR005569">
    <property type="entry name" value="Arc_DNA-bd_dom"/>
</dbReference>
<dbReference type="SUPFAM" id="SSF47598">
    <property type="entry name" value="Ribbon-helix-helix"/>
    <property type="match status" value="1"/>
</dbReference>
<evidence type="ECO:0000313" key="3">
    <source>
        <dbReference type="EMBL" id="WHI03257.1"/>
    </source>
</evidence>
<reference evidence="2 4" key="1">
    <citation type="submission" date="2018-04" db="EMBL/GenBank/DDBJ databases">
        <title>Large scale genomics of bovine and human commensal E. coli to reveal the emerging process of EHEC.</title>
        <authorList>
            <person name="Arimizu Y."/>
            <person name="Ogura Y."/>
        </authorList>
    </citation>
    <scope>NUCLEOTIDE SEQUENCE [LARGE SCALE GENOMIC DNA]</scope>
    <source>
        <strain evidence="2 4">KK-P061</strain>
    </source>
</reference>
<dbReference type="RefSeq" id="WP_000085730.1">
    <property type="nucleotide sequence ID" value="NZ_BFIJ01000027.1"/>
</dbReference>
<dbReference type="GO" id="GO:0043565">
    <property type="term" value="F:sequence-specific DNA binding"/>
    <property type="evidence" value="ECO:0007669"/>
    <property type="project" value="UniProtKB-ARBA"/>
</dbReference>
<evidence type="ECO:0000259" key="1">
    <source>
        <dbReference type="Pfam" id="PF03869"/>
    </source>
</evidence>
<dbReference type="EMBL" id="CP122634">
    <property type="protein sequence ID" value="WHI03257.1"/>
    <property type="molecule type" value="Genomic_DNA"/>
</dbReference>
<gene>
    <name evidence="2" type="primary">mnt</name>
    <name evidence="2" type="ORF">BvCmsKKP061_03953</name>
    <name evidence="3" type="ORF">QDW62_06905</name>
</gene>
<dbReference type="AlphaFoldDB" id="A0A2J1C6S0"/>
<feature type="domain" description="Arc-like DNA binding" evidence="1">
    <location>
        <begin position="2"/>
        <end position="46"/>
    </location>
</feature>
<dbReference type="Proteomes" id="UP001179946">
    <property type="component" value="Chromosome"/>
</dbReference>
<dbReference type="Pfam" id="PF03869">
    <property type="entry name" value="Arc"/>
    <property type="match status" value="1"/>
</dbReference>
<dbReference type="InterPro" id="IPR010985">
    <property type="entry name" value="Ribbon_hlx_hlx"/>
</dbReference>
<dbReference type="GO" id="GO:0006355">
    <property type="term" value="P:regulation of DNA-templated transcription"/>
    <property type="evidence" value="ECO:0007669"/>
    <property type="project" value="InterPro"/>
</dbReference>
<dbReference type="EMBL" id="BFXY01000127">
    <property type="protein sequence ID" value="GDH55278.1"/>
    <property type="molecule type" value="Genomic_DNA"/>
</dbReference>
<accession>A0A2J1C6S0</accession>